<dbReference type="CDD" id="cd08178">
    <property type="entry name" value="AAD_C"/>
    <property type="match status" value="1"/>
</dbReference>
<dbReference type="InterPro" id="IPR015590">
    <property type="entry name" value="Aldehyde_DH_dom"/>
</dbReference>
<dbReference type="PROSITE" id="PS00913">
    <property type="entry name" value="ADH_IRON_1"/>
    <property type="match status" value="1"/>
</dbReference>
<evidence type="ECO:0000313" key="14">
    <source>
        <dbReference type="EMBL" id="MDG0814375.1"/>
    </source>
</evidence>
<comment type="cofactor">
    <cofactor evidence="1">
        <name>Fe(2+)</name>
        <dbReference type="ChEBI" id="CHEBI:29033"/>
    </cofactor>
</comment>
<reference evidence="14" key="1">
    <citation type="submission" date="2022-10" db="EMBL/GenBank/DDBJ databases">
        <title>Comparative genomic analysis of Cohnella hashimotonis sp. nov., isolated from the International Space Station.</title>
        <authorList>
            <person name="Simpson A."/>
            <person name="Venkateswaran K."/>
        </authorList>
    </citation>
    <scope>NUCLEOTIDE SEQUENCE</scope>
    <source>
        <strain evidence="14">DSM 28161</strain>
    </source>
</reference>
<dbReference type="Gene3D" id="1.20.1090.10">
    <property type="entry name" value="Dehydroquinate synthase-like - alpha domain"/>
    <property type="match status" value="1"/>
</dbReference>
<evidence type="ECO:0000256" key="1">
    <source>
        <dbReference type="ARBA" id="ARBA00001954"/>
    </source>
</evidence>
<comment type="similarity">
    <text evidence="7 9">In the N-terminal section; belongs to the aldehyde dehydrogenase family.</text>
</comment>
<evidence type="ECO:0000259" key="12">
    <source>
        <dbReference type="Pfam" id="PF00465"/>
    </source>
</evidence>
<gene>
    <name evidence="14" type="primary">adhE</name>
    <name evidence="14" type="synonym">adhC</name>
    <name evidence="14" type="ORF">OMP40_37665</name>
</gene>
<dbReference type="InterPro" id="IPR016161">
    <property type="entry name" value="Ald_DH/histidinol_DH"/>
</dbReference>
<sequence length="868" mass="94879">MATKEKAQNEFISAQDEVNLLAERANKALEAYMRLNQEQVDRIVQAMALAGLDQHMPLAKLAVEETGRGVYEDKITKNIFATEYIYHSIKAEKTVGVIEENVYENYRMVAEPVGVIAGITPVTNPTSTTMFKSLIAAKTRNPIVFAFHPSAQKSSAAAARTLREAAIAAGAPEHCIQWIEHPSVEATGLLINHKDIALVLATGGSAMVKAAYSTGKPALGVGPGNVPCFIERTADLEQAVTDLILSKTFDNGMICASEQAVILDDPIYEQAKALMSRQGCYFLNKEEIEAVSRLVINPEKCAVNAVIVGQPAVKIAEMAGIQVPPATKVLVAELAGVGDKYPLSAEKLSPVLACYKVKTAEQGIERAAQVIAFGGMGHSSVIHSNDQAVIAAFSARLQTGRIIVNAPSTHGAIGDIYNTNLPSLTLGCGSYGHNSTTSNVTAVNLINVKRVAYRTVNMQWFKVPPKIYFEKGATQYLEKMPDISRVMIVTDEAMVKLGYVEKVSYYLRKRKDPVSVEIFSDVEPDPSVDTVERGTRMMAQFKPDCIIALGGGSPMDAAKAMWLFYEYPDTSFDSLKQKFMDIRKRIYKYPRLGKNAKFVAIPTTSGTGSEVTSFAVITDKNKGNTKYPLADYELTPDVAIVDPDYVYSLPKTAVADTGMDVLTHAIEAYVSVMANDFTDGLALKAIQLVFDNLEASYHKADPVAREKMHNASTIAGMAFANAFLGINHSLAHKWGGQYHTAHGRTNAILLPHVIRYNAQQPTKFASFPKYSHFVADKRYADIARLLGLQARTTEEGVTSLINAIRQLNLSLQIPESFQALGFDAADFESRVDQLADRAFEDQCTTANPRMPLVTELADVYRNAFYGKF</sequence>
<evidence type="ECO:0000259" key="11">
    <source>
        <dbReference type="Pfam" id="PF00171"/>
    </source>
</evidence>
<dbReference type="RefSeq" id="WP_277539268.1">
    <property type="nucleotide sequence ID" value="NZ_JAPDIA010000009.1"/>
</dbReference>
<dbReference type="SUPFAM" id="SSF53720">
    <property type="entry name" value="ALDH-like"/>
    <property type="match status" value="1"/>
</dbReference>
<comment type="similarity">
    <text evidence="8 9">In the C-terminal section; belongs to the iron-containing alcohol dehydrogenase family.</text>
</comment>
<dbReference type="InterPro" id="IPR034789">
    <property type="entry name" value="AAD_C"/>
</dbReference>
<evidence type="ECO:0000256" key="3">
    <source>
        <dbReference type="ARBA" id="ARBA00023002"/>
    </source>
</evidence>
<feature type="coiled-coil region" evidence="10">
    <location>
        <begin position="4"/>
        <end position="38"/>
    </location>
</feature>
<keyword evidence="3 9" id="KW-0560">Oxidoreductase</keyword>
<keyword evidence="5" id="KW-0520">NAD</keyword>
<dbReference type="AlphaFoldDB" id="A0A9X4QX12"/>
<dbReference type="Gene3D" id="3.40.309.10">
    <property type="entry name" value="Aldehyde Dehydrogenase, Chain A, domain 2"/>
    <property type="match status" value="1"/>
</dbReference>
<evidence type="ECO:0000256" key="10">
    <source>
        <dbReference type="SAM" id="Coils"/>
    </source>
</evidence>
<keyword evidence="4" id="KW-0408">Iron</keyword>
<dbReference type="GO" id="GO:0006066">
    <property type="term" value="P:alcohol metabolic process"/>
    <property type="evidence" value="ECO:0007669"/>
    <property type="project" value="InterPro"/>
</dbReference>
<feature type="domain" description="Aldehyde dehydrogenase" evidence="11">
    <location>
        <begin position="14"/>
        <end position="273"/>
    </location>
</feature>
<evidence type="ECO:0000256" key="2">
    <source>
        <dbReference type="ARBA" id="ARBA00007358"/>
    </source>
</evidence>
<dbReference type="Gene3D" id="3.40.50.1970">
    <property type="match status" value="1"/>
</dbReference>
<dbReference type="InterPro" id="IPR012079">
    <property type="entry name" value="Bifunc_Ald-ADH"/>
</dbReference>
<evidence type="ECO:0000256" key="9">
    <source>
        <dbReference type="PIRNR" id="PIRNR000111"/>
    </source>
</evidence>
<dbReference type="PIRSF" id="PIRSF000111">
    <property type="entry name" value="ALDH_ADH"/>
    <property type="match status" value="1"/>
</dbReference>
<dbReference type="FunFam" id="1.20.1090.10:FF:000001">
    <property type="entry name" value="Aldehyde-alcohol dehydrogenase"/>
    <property type="match status" value="1"/>
</dbReference>
<dbReference type="InterPro" id="IPR016163">
    <property type="entry name" value="Ald_DH_C"/>
</dbReference>
<keyword evidence="10" id="KW-0175">Coiled coil</keyword>
<accession>A0A9X4QX12</accession>
<dbReference type="InterPro" id="IPR016162">
    <property type="entry name" value="Ald_DH_N"/>
</dbReference>
<dbReference type="Gene3D" id="3.40.605.10">
    <property type="entry name" value="Aldehyde Dehydrogenase, Chain A, domain 1"/>
    <property type="match status" value="1"/>
</dbReference>
<comment type="caution">
    <text evidence="14">The sequence shown here is derived from an EMBL/GenBank/DDBJ whole genome shotgun (WGS) entry which is preliminary data.</text>
</comment>
<feature type="domain" description="Fe-containing alcohol dehydrogenase-like C-terminal" evidence="13">
    <location>
        <begin position="655"/>
        <end position="863"/>
    </location>
</feature>
<dbReference type="Pfam" id="PF00171">
    <property type="entry name" value="Aldedh"/>
    <property type="match status" value="1"/>
</dbReference>
<evidence type="ECO:0000256" key="8">
    <source>
        <dbReference type="ARBA" id="ARBA00035645"/>
    </source>
</evidence>
<dbReference type="CDD" id="cd07122">
    <property type="entry name" value="ALDH_F20_ACDH"/>
    <property type="match status" value="1"/>
</dbReference>
<dbReference type="InterPro" id="IPR039697">
    <property type="entry name" value="Alcohol_dehydrogenase_Fe"/>
</dbReference>
<dbReference type="PANTHER" id="PTHR11496:SF83">
    <property type="entry name" value="HYDROXYACID-OXOACID TRANSHYDROGENASE, MITOCHONDRIAL"/>
    <property type="match status" value="1"/>
</dbReference>
<proteinExistence type="inferred from homology"/>
<keyword evidence="6" id="KW-0511">Multifunctional enzyme</keyword>
<dbReference type="InterPro" id="IPR001670">
    <property type="entry name" value="ADH_Fe/GldA"/>
</dbReference>
<evidence type="ECO:0000256" key="5">
    <source>
        <dbReference type="ARBA" id="ARBA00023027"/>
    </source>
</evidence>
<dbReference type="Pfam" id="PF25137">
    <property type="entry name" value="ADH_Fe_C"/>
    <property type="match status" value="1"/>
</dbReference>
<dbReference type="InterPro" id="IPR018211">
    <property type="entry name" value="ADH_Fe_CS"/>
</dbReference>
<dbReference type="EMBL" id="JAPDIA010000009">
    <property type="protein sequence ID" value="MDG0814375.1"/>
    <property type="molecule type" value="Genomic_DNA"/>
</dbReference>
<protein>
    <recommendedName>
        <fullName evidence="9">Aldehyde-alcohol dehydrogenase</fullName>
    </recommendedName>
</protein>
<dbReference type="NCBIfam" id="NF010378">
    <property type="entry name" value="PRK13805.1"/>
    <property type="match status" value="1"/>
</dbReference>
<dbReference type="SUPFAM" id="SSF56796">
    <property type="entry name" value="Dehydroquinate synthase-like"/>
    <property type="match status" value="1"/>
</dbReference>
<evidence type="ECO:0000256" key="7">
    <source>
        <dbReference type="ARBA" id="ARBA00035641"/>
    </source>
</evidence>
<evidence type="ECO:0000313" key="15">
    <source>
        <dbReference type="Proteomes" id="UP001153404"/>
    </source>
</evidence>
<dbReference type="InterPro" id="IPR056798">
    <property type="entry name" value="ADH_Fe_C"/>
</dbReference>
<organism evidence="14 15">
    <name type="scientific">Cohnella rhizosphaerae</name>
    <dbReference type="NCBI Taxonomy" id="1457232"/>
    <lineage>
        <taxon>Bacteria</taxon>
        <taxon>Bacillati</taxon>
        <taxon>Bacillota</taxon>
        <taxon>Bacilli</taxon>
        <taxon>Bacillales</taxon>
        <taxon>Paenibacillaceae</taxon>
        <taxon>Cohnella</taxon>
    </lineage>
</organism>
<dbReference type="GO" id="GO:0046872">
    <property type="term" value="F:metal ion binding"/>
    <property type="evidence" value="ECO:0007669"/>
    <property type="project" value="InterPro"/>
</dbReference>
<dbReference type="Proteomes" id="UP001153404">
    <property type="component" value="Unassembled WGS sequence"/>
</dbReference>
<name>A0A9X4QX12_9BACL</name>
<comment type="similarity">
    <text evidence="2">Belongs to the iron-containing alcohol dehydrogenase family.</text>
</comment>
<evidence type="ECO:0000259" key="13">
    <source>
        <dbReference type="Pfam" id="PF25137"/>
    </source>
</evidence>
<dbReference type="PANTHER" id="PTHR11496">
    <property type="entry name" value="ALCOHOL DEHYDROGENASE"/>
    <property type="match status" value="1"/>
</dbReference>
<dbReference type="Pfam" id="PF00465">
    <property type="entry name" value="Fe-ADH"/>
    <property type="match status" value="1"/>
</dbReference>
<feature type="domain" description="Alcohol dehydrogenase iron-type/glycerol dehydrogenase GldA" evidence="12">
    <location>
        <begin position="464"/>
        <end position="643"/>
    </location>
</feature>
<keyword evidence="15" id="KW-1185">Reference proteome</keyword>
<dbReference type="GO" id="GO:0008774">
    <property type="term" value="F:acetaldehyde dehydrogenase (acetylating) activity"/>
    <property type="evidence" value="ECO:0007669"/>
    <property type="project" value="UniProtKB-UniRule"/>
</dbReference>
<dbReference type="GO" id="GO:0004022">
    <property type="term" value="F:alcohol dehydrogenase (NAD+) activity"/>
    <property type="evidence" value="ECO:0007669"/>
    <property type="project" value="UniProtKB-UniRule"/>
</dbReference>
<evidence type="ECO:0000256" key="6">
    <source>
        <dbReference type="ARBA" id="ARBA00023268"/>
    </source>
</evidence>
<dbReference type="GO" id="GO:0015976">
    <property type="term" value="P:carbon utilization"/>
    <property type="evidence" value="ECO:0007669"/>
    <property type="project" value="InterPro"/>
</dbReference>
<evidence type="ECO:0000256" key="4">
    <source>
        <dbReference type="ARBA" id="ARBA00023004"/>
    </source>
</evidence>
<dbReference type="FunFam" id="3.40.50.1970:FF:000002">
    <property type="entry name" value="Aldehyde-alcohol dehydrogenase"/>
    <property type="match status" value="1"/>
</dbReference>